<reference evidence="6" key="1">
    <citation type="submission" date="2016-06" db="EMBL/GenBank/DDBJ databases">
        <authorList>
            <person name="Varghese N."/>
            <person name="Submissions Spin"/>
        </authorList>
    </citation>
    <scope>NUCLEOTIDE SEQUENCE [LARGE SCALE GENOMIC DNA]</scope>
    <source>
        <strain evidence="6">DSM 44815</strain>
    </source>
</reference>
<proteinExistence type="predicted"/>
<accession>A0A1A9AA77</accession>
<evidence type="ECO:0000259" key="4">
    <source>
        <dbReference type="PROSITE" id="PS50932"/>
    </source>
</evidence>
<dbReference type="InterPro" id="IPR000843">
    <property type="entry name" value="HTH_LacI"/>
</dbReference>
<evidence type="ECO:0000256" key="3">
    <source>
        <dbReference type="ARBA" id="ARBA00023163"/>
    </source>
</evidence>
<dbReference type="PANTHER" id="PTHR30146:SF109">
    <property type="entry name" value="HTH-TYPE TRANSCRIPTIONAL REGULATOR GALS"/>
    <property type="match status" value="1"/>
</dbReference>
<dbReference type="GO" id="GO:0000976">
    <property type="term" value="F:transcription cis-regulatory region binding"/>
    <property type="evidence" value="ECO:0007669"/>
    <property type="project" value="TreeGrafter"/>
</dbReference>
<organism evidence="5 6">
    <name type="scientific">Micromonospora auratinigra</name>
    <dbReference type="NCBI Taxonomy" id="261654"/>
    <lineage>
        <taxon>Bacteria</taxon>
        <taxon>Bacillati</taxon>
        <taxon>Actinomycetota</taxon>
        <taxon>Actinomycetes</taxon>
        <taxon>Micromonosporales</taxon>
        <taxon>Micromonosporaceae</taxon>
        <taxon>Micromonospora</taxon>
    </lineage>
</organism>
<dbReference type="Gene3D" id="1.10.260.40">
    <property type="entry name" value="lambda repressor-like DNA-binding domains"/>
    <property type="match status" value="1"/>
</dbReference>
<evidence type="ECO:0000256" key="1">
    <source>
        <dbReference type="ARBA" id="ARBA00023015"/>
    </source>
</evidence>
<dbReference type="GO" id="GO:0003700">
    <property type="term" value="F:DNA-binding transcription factor activity"/>
    <property type="evidence" value="ECO:0007669"/>
    <property type="project" value="TreeGrafter"/>
</dbReference>
<name>A0A1A9AA77_9ACTN</name>
<dbReference type="Pfam" id="PF00356">
    <property type="entry name" value="LacI"/>
    <property type="match status" value="1"/>
</dbReference>
<dbReference type="SUPFAM" id="SSF53822">
    <property type="entry name" value="Periplasmic binding protein-like I"/>
    <property type="match status" value="1"/>
</dbReference>
<dbReference type="Pfam" id="PF13377">
    <property type="entry name" value="Peripla_BP_3"/>
    <property type="match status" value="1"/>
</dbReference>
<evidence type="ECO:0000313" key="6">
    <source>
        <dbReference type="Proteomes" id="UP000199385"/>
    </source>
</evidence>
<dbReference type="PATRIC" id="fig|261654.4.peg.6170"/>
<dbReference type="OrthoDB" id="3430936at2"/>
<feature type="domain" description="HTH lacI-type" evidence="4">
    <location>
        <begin position="5"/>
        <end position="59"/>
    </location>
</feature>
<evidence type="ECO:0000313" key="5">
    <source>
        <dbReference type="EMBL" id="SBT53382.1"/>
    </source>
</evidence>
<dbReference type="AlphaFoldDB" id="A0A1A9AA77"/>
<dbReference type="RefSeq" id="WP_091671932.1">
    <property type="nucleotide sequence ID" value="NZ_LT594323.1"/>
</dbReference>
<dbReference type="SUPFAM" id="SSF47413">
    <property type="entry name" value="lambda repressor-like DNA-binding domains"/>
    <property type="match status" value="1"/>
</dbReference>
<dbReference type="Gene3D" id="3.40.50.2300">
    <property type="match status" value="2"/>
</dbReference>
<dbReference type="InterPro" id="IPR028082">
    <property type="entry name" value="Peripla_BP_I"/>
</dbReference>
<evidence type="ECO:0000256" key="2">
    <source>
        <dbReference type="ARBA" id="ARBA00023125"/>
    </source>
</evidence>
<sequence length="329" mass="34978">MAEKVTIATVARHAQVSRQTVSNVLNAPHVVREETRRRVQEAITALGYRANQAARQMRTGRSRLIAVRIEPTRDGINGSVLDRFLHGLTETADAAGYRVLLYTARDDGHEIATYDDLLGAYDLDAFVLTGTDHGDPRTAWLAEREVPFVTFGRPWDAPDAHPWVDVDGAAGTAQATRRLLDTGHRRIAFLGWPAGSGVGDDRRAGWRTTLAAAGLDGAAPDAATEDGIAEGERVMRDLLALDEPPTAVVCVSDSLALGALQAVRVAAAPVAVVGFDDTPVAAAVGLTSVSQPLAAAAARCVELLTALLDGQPTDPQVLLRPELVLRHTA</sequence>
<dbReference type="SMART" id="SM00354">
    <property type="entry name" value="HTH_LACI"/>
    <property type="match status" value="1"/>
</dbReference>
<keyword evidence="2" id="KW-0238">DNA-binding</keyword>
<keyword evidence="1" id="KW-0805">Transcription regulation</keyword>
<protein>
    <submittedName>
        <fullName evidence="5">Transcriptional regulator, LacI family</fullName>
    </submittedName>
</protein>
<dbReference type="PANTHER" id="PTHR30146">
    <property type="entry name" value="LACI-RELATED TRANSCRIPTIONAL REPRESSOR"/>
    <property type="match status" value="1"/>
</dbReference>
<dbReference type="EMBL" id="LT594323">
    <property type="protein sequence ID" value="SBT53382.1"/>
    <property type="molecule type" value="Genomic_DNA"/>
</dbReference>
<dbReference type="InterPro" id="IPR010982">
    <property type="entry name" value="Lambda_DNA-bd_dom_sf"/>
</dbReference>
<dbReference type="InterPro" id="IPR046335">
    <property type="entry name" value="LacI/GalR-like_sensor"/>
</dbReference>
<dbReference type="PROSITE" id="PS50932">
    <property type="entry name" value="HTH_LACI_2"/>
    <property type="match status" value="1"/>
</dbReference>
<keyword evidence="6" id="KW-1185">Reference proteome</keyword>
<gene>
    <name evidence="5" type="ORF">GA0070611_6095</name>
</gene>
<dbReference type="STRING" id="261654.GA0070611_6095"/>
<dbReference type="CDD" id="cd01392">
    <property type="entry name" value="HTH_LacI"/>
    <property type="match status" value="1"/>
</dbReference>
<dbReference type="Proteomes" id="UP000199385">
    <property type="component" value="Chromosome I"/>
</dbReference>
<keyword evidence="3" id="KW-0804">Transcription</keyword>